<accession>A0A7G3WH44</accession>
<protein>
    <recommendedName>
        <fullName evidence="3">C1q domain-containing protein</fullName>
    </recommendedName>
</protein>
<dbReference type="Gene3D" id="2.60.120.40">
    <property type="match status" value="1"/>
</dbReference>
<sequence>MTTTNVLVNRTGTNWTVDVTPCALDPDVNIKDFVVLIAGSVVPTNSFNKTTSTTLTYVGASLPSNTQVEIRRKTPNLAKALALLGSRVRSSDWNSEFDRVYRHFEEYDLNGAGSPTQTALPKDDAFGIIWDGDTVYPPTRNSLYDFLTTVALLDSPAFTGNPTVPTQLTGDNSTKVASTAYVKNNLALYAVIASPNFTGAPTVPTPNPGENSTIIPNTSWVRTFVSSSLSPYVLNSSLVSTLAAYAPVNSPAFTGSPTAPTPPTINLTATNVANQNYVHTSNRPFVSASRITSGQTIPHATLTTLIFNNEIVDTNTAYNPSTGEFTVPTGLGGTYSVSGFIVLDNLVSGLTVELAVNGSIVRRAGQGQASGDSFQVLAIHGLITVSAGDIITVRVTQTNTGSASRALLAGTNLNWLTIHRLNV</sequence>
<reference evidence="1 2" key="1">
    <citation type="journal article" date="2020" name="Microb. Ecol.">
        <title>Novel Virus on Filamentous Arthronema africanum Cyanobacterium.</title>
        <authorList>
            <person name="Petrzik K."/>
            <person name="Lukavsky J."/>
            <person name="Koloniuk I."/>
        </authorList>
    </citation>
    <scope>NUCLEOTIDE SEQUENCE [LARGE SCALE GENOMIC DNA]</scope>
</reference>
<evidence type="ECO:0000313" key="2">
    <source>
        <dbReference type="Proteomes" id="UP000516780"/>
    </source>
</evidence>
<evidence type="ECO:0000313" key="1">
    <source>
        <dbReference type="EMBL" id="QKE60842.1"/>
    </source>
</evidence>
<proteinExistence type="predicted"/>
<organism evidence="1 2">
    <name type="scientific">Arthronema virus TR020</name>
    <dbReference type="NCBI Taxonomy" id="2736280"/>
    <lineage>
        <taxon>Viruses</taxon>
        <taxon>Duplodnaviria</taxon>
        <taxon>Heunggongvirae</taxon>
        <taxon>Uroviricota</taxon>
        <taxon>Caudoviricetes</taxon>
        <taxon>Saffermanviridae</taxon>
        <taxon>Arthrovirus</taxon>
        <taxon>Arthrovirus TR020</taxon>
    </lineage>
</organism>
<evidence type="ECO:0008006" key="3">
    <source>
        <dbReference type="Google" id="ProtNLM"/>
    </source>
</evidence>
<dbReference type="InterPro" id="IPR008983">
    <property type="entry name" value="Tumour_necrosis_fac-like_dom"/>
</dbReference>
<name>A0A7G3WH44_9CAUD</name>
<dbReference type="EMBL" id="MT457475">
    <property type="protein sequence ID" value="QKE60842.1"/>
    <property type="molecule type" value="Genomic_DNA"/>
</dbReference>
<dbReference type="Proteomes" id="UP000516780">
    <property type="component" value="Segment"/>
</dbReference>
<dbReference type="SUPFAM" id="SSF49842">
    <property type="entry name" value="TNF-like"/>
    <property type="match status" value="1"/>
</dbReference>
<keyword evidence="2" id="KW-1185">Reference proteome</keyword>